<dbReference type="InterPro" id="IPR001851">
    <property type="entry name" value="ABC_transp_permease"/>
</dbReference>
<keyword evidence="4 6" id="KW-1133">Transmembrane helix</keyword>
<dbReference type="AlphaFoldDB" id="A0A136Q1Z2"/>
<evidence type="ECO:0000256" key="5">
    <source>
        <dbReference type="ARBA" id="ARBA00023136"/>
    </source>
</evidence>
<dbReference type="Pfam" id="PF02653">
    <property type="entry name" value="BPD_transp_2"/>
    <property type="match status" value="1"/>
</dbReference>
<proteinExistence type="predicted"/>
<comment type="subcellular location">
    <subcellularLocation>
        <location evidence="1">Cell membrane</location>
        <topology evidence="1">Multi-pass membrane protein</topology>
    </subcellularLocation>
</comment>
<evidence type="ECO:0000256" key="2">
    <source>
        <dbReference type="ARBA" id="ARBA00022475"/>
    </source>
</evidence>
<feature type="transmembrane region" description="Helical" evidence="6">
    <location>
        <begin position="103"/>
        <end position="122"/>
    </location>
</feature>
<dbReference type="Proteomes" id="UP000070366">
    <property type="component" value="Unassembled WGS sequence"/>
</dbReference>
<dbReference type="STRING" id="626937.HMPREF3293_02704"/>
<reference evidence="7 8" key="1">
    <citation type="submission" date="2016-02" db="EMBL/GenBank/DDBJ databases">
        <authorList>
            <person name="Wen L."/>
            <person name="He K."/>
            <person name="Yang H."/>
        </authorList>
    </citation>
    <scope>NUCLEOTIDE SEQUENCE [LARGE SCALE GENOMIC DNA]</scope>
    <source>
        <strain evidence="7 8">DSM 22607</strain>
    </source>
</reference>
<feature type="transmembrane region" description="Helical" evidence="6">
    <location>
        <begin position="48"/>
        <end position="72"/>
    </location>
</feature>
<dbReference type="CDD" id="cd06579">
    <property type="entry name" value="TM_PBP1_transp_AraH_like"/>
    <property type="match status" value="1"/>
</dbReference>
<accession>A0A136Q1Z2</accession>
<dbReference type="GO" id="GO:0022857">
    <property type="term" value="F:transmembrane transporter activity"/>
    <property type="evidence" value="ECO:0007669"/>
    <property type="project" value="InterPro"/>
</dbReference>
<dbReference type="EMBL" id="LSZW01000064">
    <property type="protein sequence ID" value="KXK64624.1"/>
    <property type="molecule type" value="Genomic_DNA"/>
</dbReference>
<evidence type="ECO:0000313" key="8">
    <source>
        <dbReference type="Proteomes" id="UP000070366"/>
    </source>
</evidence>
<name>A0A136Q1Z2_9FIRM</name>
<keyword evidence="5 6" id="KW-0472">Membrane</keyword>
<organism evidence="7 8">
    <name type="scientific">Christensenella minuta</name>
    <dbReference type="NCBI Taxonomy" id="626937"/>
    <lineage>
        <taxon>Bacteria</taxon>
        <taxon>Bacillati</taxon>
        <taxon>Bacillota</taxon>
        <taxon>Clostridia</taxon>
        <taxon>Christensenellales</taxon>
        <taxon>Christensenellaceae</taxon>
        <taxon>Christensenella</taxon>
    </lineage>
</organism>
<evidence type="ECO:0000256" key="4">
    <source>
        <dbReference type="ARBA" id="ARBA00022989"/>
    </source>
</evidence>
<evidence type="ECO:0000256" key="3">
    <source>
        <dbReference type="ARBA" id="ARBA00022692"/>
    </source>
</evidence>
<feature type="transmembrane region" description="Helical" evidence="6">
    <location>
        <begin position="129"/>
        <end position="150"/>
    </location>
</feature>
<protein>
    <submittedName>
        <fullName evidence="7">Putative ribose transport system permease protein RbsC</fullName>
    </submittedName>
</protein>
<dbReference type="GO" id="GO:0005886">
    <property type="term" value="C:plasma membrane"/>
    <property type="evidence" value="ECO:0007669"/>
    <property type="project" value="UniProtKB-SubCell"/>
</dbReference>
<keyword evidence="8" id="KW-1185">Reference proteome</keyword>
<keyword evidence="2" id="KW-1003">Cell membrane</keyword>
<keyword evidence="3 6" id="KW-0812">Transmembrane</keyword>
<evidence type="ECO:0000256" key="6">
    <source>
        <dbReference type="SAM" id="Phobius"/>
    </source>
</evidence>
<feature type="transmembrane region" description="Helical" evidence="6">
    <location>
        <begin position="220"/>
        <end position="242"/>
    </location>
</feature>
<evidence type="ECO:0000256" key="1">
    <source>
        <dbReference type="ARBA" id="ARBA00004651"/>
    </source>
</evidence>
<feature type="transmembrane region" description="Helical" evidence="6">
    <location>
        <begin position="79"/>
        <end position="97"/>
    </location>
</feature>
<dbReference type="OrthoDB" id="9813906at2"/>
<feature type="transmembrane region" description="Helical" evidence="6">
    <location>
        <begin position="274"/>
        <end position="297"/>
    </location>
</feature>
<evidence type="ECO:0000313" key="7">
    <source>
        <dbReference type="EMBL" id="KXK64624.1"/>
    </source>
</evidence>
<dbReference type="RefSeq" id="WP_066740048.1">
    <property type="nucleotide sequence ID" value="NZ_CABMOF010000006.1"/>
</dbReference>
<gene>
    <name evidence="7" type="ORF">HMPREF3293_02704</name>
</gene>
<feature type="transmembrane region" description="Helical" evidence="6">
    <location>
        <begin position="170"/>
        <end position="189"/>
    </location>
</feature>
<feature type="transmembrane region" description="Helical" evidence="6">
    <location>
        <begin position="21"/>
        <end position="42"/>
    </location>
</feature>
<sequence length="323" mass="33360">MEMVKKNERSKGGFKKFLTSYGGLISVIIIVMVITSILRPVFLTGSNLMQILVNNNSIFLTGFGMTFVILAGGIDLSQGALAAFSTMTVALFISMGIPVAPAIMLAVAIGAGVGIVNGLIVSVAKVHSFVVTLGMTTILRGFAVALNGGYPIPIDMGSDFINFGNGNVAGLSNTIIICIIAFIVCWFILKKTNVGRNVYAIGGNQEAAKFSGISVVKTSVFAFGICSALTALAGVILASRMFSGLPSAAVGLETQAVTAVIIGGTSFTGGDGNIAGTVIGVILLGVLLNAMVLFGLADWLQDVIQGAIIIIAVIYDKLRRKGA</sequence>
<dbReference type="PANTHER" id="PTHR32196">
    <property type="entry name" value="ABC TRANSPORTER PERMEASE PROTEIN YPHD-RELATED-RELATED"/>
    <property type="match status" value="1"/>
</dbReference>
<comment type="caution">
    <text evidence="7">The sequence shown here is derived from an EMBL/GenBank/DDBJ whole genome shotgun (WGS) entry which is preliminary data.</text>
</comment>
<dbReference type="KEGG" id="cmiu:B1H56_07775"/>